<dbReference type="PANTHER" id="PTHR30468:SF1">
    <property type="entry name" value="ALPHA-KETOGLUTARATE-DEPENDENT SULFONATE DIOXYGENASE"/>
    <property type="match status" value="1"/>
</dbReference>
<keyword evidence="5" id="KW-0408">Iron</keyword>
<feature type="domain" description="TauD/TfdA-like" evidence="6">
    <location>
        <begin position="6"/>
        <end position="276"/>
    </location>
</feature>
<keyword evidence="8" id="KW-1185">Reference proteome</keyword>
<comment type="similarity">
    <text evidence="1">Belongs to the TfdA dioxygenase family.</text>
</comment>
<evidence type="ECO:0000313" key="7">
    <source>
        <dbReference type="EMBL" id="MCX2975233.1"/>
    </source>
</evidence>
<organism evidence="7 8">
    <name type="scientific">Candidatus Seongchinamella marina</name>
    <dbReference type="NCBI Taxonomy" id="2518990"/>
    <lineage>
        <taxon>Bacteria</taxon>
        <taxon>Pseudomonadati</taxon>
        <taxon>Pseudomonadota</taxon>
        <taxon>Gammaproteobacteria</taxon>
        <taxon>Cellvibrionales</taxon>
        <taxon>Halieaceae</taxon>
        <taxon>Seongchinamella</taxon>
    </lineage>
</organism>
<keyword evidence="3 7" id="KW-0223">Dioxygenase</keyword>
<accession>A0ABT3SZ13</accession>
<dbReference type="EMBL" id="SHNP01000006">
    <property type="protein sequence ID" value="MCX2975233.1"/>
    <property type="molecule type" value="Genomic_DNA"/>
</dbReference>
<comment type="caution">
    <text evidence="7">The sequence shown here is derived from an EMBL/GenBank/DDBJ whole genome shotgun (WGS) entry which is preliminary data.</text>
</comment>
<dbReference type="Gene3D" id="3.60.130.10">
    <property type="entry name" value="Clavaminate synthase-like"/>
    <property type="match status" value="1"/>
</dbReference>
<gene>
    <name evidence="7" type="ORF">EYC87_16755</name>
</gene>
<evidence type="ECO:0000256" key="4">
    <source>
        <dbReference type="ARBA" id="ARBA00023002"/>
    </source>
</evidence>
<protein>
    <submittedName>
        <fullName evidence="7">TauD/TfdA family dioxygenase</fullName>
    </submittedName>
</protein>
<evidence type="ECO:0000256" key="5">
    <source>
        <dbReference type="ARBA" id="ARBA00023004"/>
    </source>
</evidence>
<keyword evidence="2" id="KW-0479">Metal-binding</keyword>
<dbReference type="Pfam" id="PF02668">
    <property type="entry name" value="TauD"/>
    <property type="match status" value="1"/>
</dbReference>
<proteinExistence type="inferred from homology"/>
<evidence type="ECO:0000256" key="1">
    <source>
        <dbReference type="ARBA" id="ARBA00005896"/>
    </source>
</evidence>
<dbReference type="SUPFAM" id="SSF51197">
    <property type="entry name" value="Clavaminate synthase-like"/>
    <property type="match status" value="1"/>
</dbReference>
<sequence length="279" mass="30608">MNIEVTASGQSCGAEVRGVDLSRELAPTLVAQIREAWLQHQVLSFPGQSLSDDDLERFTLCFGPFGDDPFIAPITGRKHIIAVQRDAGETTSLFAEQWHSDWSFQAHPPQGTCLYGVTIPPTGGDTLFADQVAAAAAMPKSLRDKLEGKRAVHSAIMGYSPAGILGDADKAAGRSMDIRPSDDAAATQSHLIIFSHPETGRDSILGTVGYMIGIEGLEGEEERALLTELYEWQTREEFRYRHHWEQGTLLMWDNRAVLHSATGGYEGYNRLLHRTTIGA</sequence>
<dbReference type="InterPro" id="IPR042098">
    <property type="entry name" value="TauD-like_sf"/>
</dbReference>
<evidence type="ECO:0000256" key="3">
    <source>
        <dbReference type="ARBA" id="ARBA00022964"/>
    </source>
</evidence>
<dbReference type="PANTHER" id="PTHR30468">
    <property type="entry name" value="ALPHA-KETOGLUTARATE-DEPENDENT SULFONATE DIOXYGENASE"/>
    <property type="match status" value="1"/>
</dbReference>
<evidence type="ECO:0000313" key="8">
    <source>
        <dbReference type="Proteomes" id="UP001143307"/>
    </source>
</evidence>
<keyword evidence="4" id="KW-0560">Oxidoreductase</keyword>
<evidence type="ECO:0000259" key="6">
    <source>
        <dbReference type="Pfam" id="PF02668"/>
    </source>
</evidence>
<dbReference type="InterPro" id="IPR051323">
    <property type="entry name" value="AtsK-like"/>
</dbReference>
<name>A0ABT3SZ13_9GAMM</name>
<dbReference type="RefSeq" id="WP_279253881.1">
    <property type="nucleotide sequence ID" value="NZ_SHNP01000006.1"/>
</dbReference>
<reference evidence="7" key="1">
    <citation type="submission" date="2019-02" db="EMBL/GenBank/DDBJ databases">
        <authorList>
            <person name="Li S.-H."/>
        </authorList>
    </citation>
    <scope>NUCLEOTIDE SEQUENCE</scope>
    <source>
        <strain evidence="7">IMCC8485</strain>
    </source>
</reference>
<dbReference type="Proteomes" id="UP001143307">
    <property type="component" value="Unassembled WGS sequence"/>
</dbReference>
<dbReference type="GO" id="GO:0051213">
    <property type="term" value="F:dioxygenase activity"/>
    <property type="evidence" value="ECO:0007669"/>
    <property type="project" value="UniProtKB-KW"/>
</dbReference>
<evidence type="ECO:0000256" key="2">
    <source>
        <dbReference type="ARBA" id="ARBA00022723"/>
    </source>
</evidence>
<dbReference type="InterPro" id="IPR003819">
    <property type="entry name" value="TauD/TfdA-like"/>
</dbReference>